<name>A0A1H5WST7_NITMU</name>
<gene>
    <name evidence="2" type="ORF">SAMN05216403_12316</name>
</gene>
<evidence type="ECO:0000256" key="1">
    <source>
        <dbReference type="SAM" id="Phobius"/>
    </source>
</evidence>
<accession>A0A1H5WST7</accession>
<proteinExistence type="predicted"/>
<reference evidence="2 3" key="1">
    <citation type="submission" date="2016-10" db="EMBL/GenBank/DDBJ databases">
        <authorList>
            <person name="de Groot N.N."/>
        </authorList>
    </citation>
    <scope>NUCLEOTIDE SEQUENCE [LARGE SCALE GENOMIC DNA]</scope>
    <source>
        <strain evidence="2 3">Nl13</strain>
    </source>
</reference>
<keyword evidence="1" id="KW-1133">Transmembrane helix</keyword>
<feature type="transmembrane region" description="Helical" evidence="1">
    <location>
        <begin position="45"/>
        <end position="65"/>
    </location>
</feature>
<dbReference type="AlphaFoldDB" id="A0A1H5WST7"/>
<protein>
    <submittedName>
        <fullName evidence="2">Uncharacterized protein</fullName>
    </submittedName>
</protein>
<sequence length="66" mass="7612">MIQLPCEKFGVISLRLRTPESPMGGHDEDFAYGRETGYCKHESMLFVRLPVLLTVIIFCFFFPTIL</sequence>
<keyword evidence="1" id="KW-0812">Transmembrane</keyword>
<dbReference type="Proteomes" id="UP000236751">
    <property type="component" value="Unassembled WGS sequence"/>
</dbReference>
<organism evidence="2 3">
    <name type="scientific">Nitrosospira multiformis (strain ATCC 25196 / NCIMB 11849 / C 71)</name>
    <dbReference type="NCBI Taxonomy" id="323848"/>
    <lineage>
        <taxon>Bacteria</taxon>
        <taxon>Pseudomonadati</taxon>
        <taxon>Pseudomonadota</taxon>
        <taxon>Betaproteobacteria</taxon>
        <taxon>Nitrosomonadales</taxon>
        <taxon>Nitrosomonadaceae</taxon>
        <taxon>Nitrosospira</taxon>
    </lineage>
</organism>
<keyword evidence="1" id="KW-0472">Membrane</keyword>
<evidence type="ECO:0000313" key="2">
    <source>
        <dbReference type="EMBL" id="SEG02552.1"/>
    </source>
</evidence>
<dbReference type="EMBL" id="FNVK01000023">
    <property type="protein sequence ID" value="SEG02552.1"/>
    <property type="molecule type" value="Genomic_DNA"/>
</dbReference>
<evidence type="ECO:0000313" key="3">
    <source>
        <dbReference type="Proteomes" id="UP000236751"/>
    </source>
</evidence>